<evidence type="ECO:0000313" key="2">
    <source>
        <dbReference type="WBParaSite" id="PS1159_v2.g12852.t1"/>
    </source>
</evidence>
<protein>
    <submittedName>
        <fullName evidence="2">Uncharacterized protein</fullName>
    </submittedName>
</protein>
<name>A0AC35F1J8_9BILA</name>
<evidence type="ECO:0000313" key="1">
    <source>
        <dbReference type="Proteomes" id="UP000887580"/>
    </source>
</evidence>
<dbReference type="WBParaSite" id="PS1159_v2.g12852.t1">
    <property type="protein sequence ID" value="PS1159_v2.g12852.t1"/>
    <property type="gene ID" value="PS1159_v2.g12852"/>
</dbReference>
<accession>A0AC35F1J8</accession>
<proteinExistence type="predicted"/>
<organism evidence="1 2">
    <name type="scientific">Panagrolaimus sp. PS1159</name>
    <dbReference type="NCBI Taxonomy" id="55785"/>
    <lineage>
        <taxon>Eukaryota</taxon>
        <taxon>Metazoa</taxon>
        <taxon>Ecdysozoa</taxon>
        <taxon>Nematoda</taxon>
        <taxon>Chromadorea</taxon>
        <taxon>Rhabditida</taxon>
        <taxon>Tylenchina</taxon>
        <taxon>Panagrolaimomorpha</taxon>
        <taxon>Panagrolaimoidea</taxon>
        <taxon>Panagrolaimidae</taxon>
        <taxon>Panagrolaimus</taxon>
    </lineage>
</organism>
<sequence>MKWFLFAFVFCSLLFELSQQQSLTCADCPPTASCTLIPPSLFNPISVFCDGLCVSCARYIVYPCSSCPDSGYFCYYINGQIQCLSCSSYPSFCAGPYVYGSLDVLINYASNSSNIQSKPNAIT</sequence>
<reference evidence="2" key="1">
    <citation type="submission" date="2022-11" db="UniProtKB">
        <authorList>
            <consortium name="WormBaseParasite"/>
        </authorList>
    </citation>
    <scope>IDENTIFICATION</scope>
</reference>
<dbReference type="Proteomes" id="UP000887580">
    <property type="component" value="Unplaced"/>
</dbReference>